<gene>
    <name evidence="4" type="ORF">IQ276_22930</name>
</gene>
<evidence type="ECO:0000313" key="5">
    <source>
        <dbReference type="Proteomes" id="UP000622533"/>
    </source>
</evidence>
<dbReference type="SUPFAM" id="SSF110849">
    <property type="entry name" value="ParB/Sulfiredoxin"/>
    <property type="match status" value="1"/>
</dbReference>
<dbReference type="PANTHER" id="PTHR33375:SF1">
    <property type="entry name" value="CHROMOSOME-PARTITIONING PROTEIN PARB-RELATED"/>
    <property type="match status" value="1"/>
</dbReference>
<dbReference type="Gene3D" id="3.90.1530.10">
    <property type="entry name" value="Conserved hypothetical protein from pyrococcus furiosus pfu- 392566-001, ParB domain"/>
    <property type="match status" value="1"/>
</dbReference>
<dbReference type="PANTHER" id="PTHR33375">
    <property type="entry name" value="CHROMOSOME-PARTITIONING PROTEIN PARB-RELATED"/>
    <property type="match status" value="1"/>
</dbReference>
<dbReference type="SMART" id="SM00470">
    <property type="entry name" value="ParB"/>
    <property type="match status" value="1"/>
</dbReference>
<keyword evidence="5" id="KW-1185">Reference proteome</keyword>
<dbReference type="GO" id="GO:0003677">
    <property type="term" value="F:DNA binding"/>
    <property type="evidence" value="ECO:0007669"/>
    <property type="project" value="InterPro"/>
</dbReference>
<dbReference type="InterPro" id="IPR003115">
    <property type="entry name" value="ParB_N"/>
</dbReference>
<dbReference type="AlphaFoldDB" id="A0A8J7AE48"/>
<dbReference type="InterPro" id="IPR004437">
    <property type="entry name" value="ParB/RepB/Spo0J"/>
</dbReference>
<dbReference type="GO" id="GO:0007059">
    <property type="term" value="P:chromosome segregation"/>
    <property type="evidence" value="ECO:0007669"/>
    <property type="project" value="TreeGrafter"/>
</dbReference>
<comment type="similarity">
    <text evidence="1">Belongs to the ParB family.</text>
</comment>
<keyword evidence="2" id="KW-0175">Coiled coil</keyword>
<dbReference type="NCBIfam" id="TIGR00180">
    <property type="entry name" value="parB_part"/>
    <property type="match status" value="1"/>
</dbReference>
<evidence type="ECO:0000256" key="2">
    <source>
        <dbReference type="SAM" id="Coils"/>
    </source>
</evidence>
<sequence>MLKPDISNAFANAGQSQKIHHLTKRVEELEAEINQLRAVEVDSEEKIVLEARIQELVTELADKQGVSEVPINLIDRNPRQPRQTFTKASIKGMAELLKKQGQHTPVILIPLSNGRYLLFDGERRWRAAPEIGWKTLKAVYIITEIEANDRELHRQALSTTLHREDLNALDLAESLIQQIIYDYPELSEQKDSIPRLLNAAMSRLERNRKNLELSDIRLASPETQRQWLETVDFKSAEEQKIFNVILALQLNPTSIDTNIFPLLKLSKDLKNAIREEGLESSKAKELNKLSATQLKINETQARKVRIQLTEKVIQEKLSLSQTKALVKEILEKHKSSENTTNQNSKVIKTVKTIGALELEGLAYNQLKEIRQALESKLKEIDQKMKGASS</sequence>
<reference evidence="4" key="1">
    <citation type="submission" date="2020-10" db="EMBL/GenBank/DDBJ databases">
        <authorList>
            <person name="Castelo-Branco R."/>
            <person name="Eusebio N."/>
            <person name="Adriana R."/>
            <person name="Vieira A."/>
            <person name="Brugerolle De Fraissinette N."/>
            <person name="Rezende De Castro R."/>
            <person name="Schneider M.P."/>
            <person name="Vasconcelos V."/>
            <person name="Leao P.N."/>
        </authorList>
    </citation>
    <scope>NUCLEOTIDE SEQUENCE</scope>
    <source>
        <strain evidence="4">LEGE 12446</strain>
    </source>
</reference>
<dbReference type="InterPro" id="IPR050336">
    <property type="entry name" value="Chromosome_partition/occlusion"/>
</dbReference>
<feature type="domain" description="ParB-like N-terminal" evidence="3">
    <location>
        <begin position="67"/>
        <end position="161"/>
    </location>
</feature>
<comment type="caution">
    <text evidence="4">The sequence shown here is derived from an EMBL/GenBank/DDBJ whole genome shotgun (WGS) entry which is preliminary data.</text>
</comment>
<organism evidence="4 5">
    <name type="scientific">Desmonostoc muscorum LEGE 12446</name>
    <dbReference type="NCBI Taxonomy" id="1828758"/>
    <lineage>
        <taxon>Bacteria</taxon>
        <taxon>Bacillati</taxon>
        <taxon>Cyanobacteriota</taxon>
        <taxon>Cyanophyceae</taxon>
        <taxon>Nostocales</taxon>
        <taxon>Nostocaceae</taxon>
        <taxon>Desmonostoc</taxon>
    </lineage>
</organism>
<dbReference type="RefSeq" id="WP_193920017.1">
    <property type="nucleotide sequence ID" value="NZ_JADEXS020000002.1"/>
</dbReference>
<feature type="coiled-coil region" evidence="2">
    <location>
        <begin position="12"/>
        <end position="46"/>
    </location>
</feature>
<evidence type="ECO:0000313" key="4">
    <source>
        <dbReference type="EMBL" id="MBE9025168.1"/>
    </source>
</evidence>
<evidence type="ECO:0000259" key="3">
    <source>
        <dbReference type="SMART" id="SM00470"/>
    </source>
</evidence>
<accession>A0A8J7AE48</accession>
<dbReference type="InterPro" id="IPR036086">
    <property type="entry name" value="ParB/Sulfiredoxin_sf"/>
</dbReference>
<name>A0A8J7AE48_DESMC</name>
<dbReference type="Pfam" id="PF02195">
    <property type="entry name" value="ParB_N"/>
    <property type="match status" value="1"/>
</dbReference>
<dbReference type="GO" id="GO:0005694">
    <property type="term" value="C:chromosome"/>
    <property type="evidence" value="ECO:0007669"/>
    <property type="project" value="TreeGrafter"/>
</dbReference>
<protein>
    <submittedName>
        <fullName evidence="4">ParB/RepB/Spo0J family partition protein</fullName>
    </submittedName>
</protein>
<dbReference type="EMBL" id="JADEXS010000371">
    <property type="protein sequence ID" value="MBE9025168.1"/>
    <property type="molecule type" value="Genomic_DNA"/>
</dbReference>
<evidence type="ECO:0000256" key="1">
    <source>
        <dbReference type="ARBA" id="ARBA00006295"/>
    </source>
</evidence>
<dbReference type="Proteomes" id="UP000622533">
    <property type="component" value="Unassembled WGS sequence"/>
</dbReference>
<proteinExistence type="inferred from homology"/>